<name>A0A261G2C4_9BIFI</name>
<dbReference type="Proteomes" id="UP000216451">
    <property type="component" value="Unassembled WGS sequence"/>
</dbReference>
<dbReference type="RefSeq" id="WP_094694934.1">
    <property type="nucleotide sequence ID" value="NZ_JBDNSG010000017.1"/>
</dbReference>
<comment type="caution">
    <text evidence="1">The sequence shown here is derived from an EMBL/GenBank/DDBJ whole genome shotgun (WGS) entry which is preliminary data.</text>
</comment>
<proteinExistence type="predicted"/>
<protein>
    <submittedName>
        <fullName evidence="1">ATP-binding protein</fullName>
    </submittedName>
</protein>
<accession>A0A261G2C4</accession>
<dbReference type="AlphaFoldDB" id="A0A261G2C4"/>
<dbReference type="EMBL" id="MWXA01000008">
    <property type="protein sequence ID" value="OZG65581.1"/>
    <property type="molecule type" value="Genomic_DNA"/>
</dbReference>
<keyword evidence="1" id="KW-0547">Nucleotide-binding</keyword>
<evidence type="ECO:0000313" key="1">
    <source>
        <dbReference type="EMBL" id="OZG65581.1"/>
    </source>
</evidence>
<keyword evidence="1" id="KW-0067">ATP-binding</keyword>
<reference evidence="1 2" key="1">
    <citation type="journal article" date="2017" name="BMC Genomics">
        <title>Comparative genomic and phylogenomic analyses of the Bifidobacteriaceae family.</title>
        <authorList>
            <person name="Lugli G.A."/>
            <person name="Milani C."/>
            <person name="Turroni F."/>
            <person name="Duranti S."/>
            <person name="Mancabelli L."/>
            <person name="Mangifesta M."/>
            <person name="Ferrario C."/>
            <person name="Modesto M."/>
            <person name="Mattarelli P."/>
            <person name="Jiri K."/>
            <person name="van Sinderen D."/>
            <person name="Ventura M."/>
        </authorList>
    </citation>
    <scope>NUCLEOTIDE SEQUENCE [LARGE SCALE GENOMIC DNA]</scope>
    <source>
        <strain evidence="1 2">LMG 28769</strain>
    </source>
</reference>
<gene>
    <name evidence="1" type="ORF">BAQU_1764</name>
</gene>
<dbReference type="InterPro" id="IPR021456">
    <property type="entry name" value="DUF3107"/>
</dbReference>
<sequence length="74" mass="7762">MEIEIGIRNVARALNFSVDATADDISKVIDDAVAGSKPINLTDNRGRRIVIPTDALGYVVVGSDIAHPVGFGAL</sequence>
<dbReference type="GO" id="GO:0005524">
    <property type="term" value="F:ATP binding"/>
    <property type="evidence" value="ECO:0007669"/>
    <property type="project" value="UniProtKB-KW"/>
</dbReference>
<dbReference type="Pfam" id="PF11305">
    <property type="entry name" value="DUF3107"/>
    <property type="match status" value="1"/>
</dbReference>
<keyword evidence="2" id="KW-1185">Reference proteome</keyword>
<dbReference type="OrthoDB" id="3268468at2"/>
<organism evidence="1 2">
    <name type="scientific">Bifidobacterium aquikefiri</name>
    <dbReference type="NCBI Taxonomy" id="1653207"/>
    <lineage>
        <taxon>Bacteria</taxon>
        <taxon>Bacillati</taxon>
        <taxon>Actinomycetota</taxon>
        <taxon>Actinomycetes</taxon>
        <taxon>Bifidobacteriales</taxon>
        <taxon>Bifidobacteriaceae</taxon>
        <taxon>Bifidobacterium</taxon>
    </lineage>
</organism>
<dbReference type="GeneID" id="98296414"/>
<evidence type="ECO:0000313" key="2">
    <source>
        <dbReference type="Proteomes" id="UP000216451"/>
    </source>
</evidence>